<gene>
    <name evidence="2" type="ORF">DY000_02013443</name>
</gene>
<dbReference type="Proteomes" id="UP000266723">
    <property type="component" value="Unassembled WGS sequence"/>
</dbReference>
<feature type="chain" id="PRO_5045749127" description="Secreted protein" evidence="1">
    <location>
        <begin position="16"/>
        <end position="298"/>
    </location>
</feature>
<evidence type="ECO:0008006" key="4">
    <source>
        <dbReference type="Google" id="ProtNLM"/>
    </source>
</evidence>
<name>A0ABQ7D8F3_BRACR</name>
<keyword evidence="1" id="KW-0732">Signal</keyword>
<proteinExistence type="predicted"/>
<dbReference type="EMBL" id="QGKV02000759">
    <property type="protein sequence ID" value="KAF3568643.1"/>
    <property type="molecule type" value="Genomic_DNA"/>
</dbReference>
<evidence type="ECO:0000313" key="3">
    <source>
        <dbReference type="Proteomes" id="UP000266723"/>
    </source>
</evidence>
<keyword evidence="3" id="KW-1185">Reference proteome</keyword>
<accession>A0ABQ7D8F3</accession>
<feature type="signal peptide" evidence="1">
    <location>
        <begin position="1"/>
        <end position="15"/>
    </location>
</feature>
<organism evidence="2 3">
    <name type="scientific">Brassica cretica</name>
    <name type="common">Mustard</name>
    <dbReference type="NCBI Taxonomy" id="69181"/>
    <lineage>
        <taxon>Eukaryota</taxon>
        <taxon>Viridiplantae</taxon>
        <taxon>Streptophyta</taxon>
        <taxon>Embryophyta</taxon>
        <taxon>Tracheophyta</taxon>
        <taxon>Spermatophyta</taxon>
        <taxon>Magnoliopsida</taxon>
        <taxon>eudicotyledons</taxon>
        <taxon>Gunneridae</taxon>
        <taxon>Pentapetalae</taxon>
        <taxon>rosids</taxon>
        <taxon>malvids</taxon>
        <taxon>Brassicales</taxon>
        <taxon>Brassicaceae</taxon>
        <taxon>Brassiceae</taxon>
        <taxon>Brassica</taxon>
    </lineage>
</organism>
<sequence>MWVVVAVCIFVVAPAVDLMPQFLRSVQFRIASGRSHCWFSAVSACGEFLLSVLSPELGKFLWQHVTSHETASASPWWSLSSEVGLLIVAARVSLSLALHASLKVVLVWRSNLHFLVPNDGTTCQWTPPRAASLCMVQQGLRVLFSPGARGNLRLSPLIPPRWTIDVTLPPVHLDDLSSLPPSEASSIVFFFLLRLFVPSSSRSCQSPGSVPPLSDPSSIRGRFGDLDITVADLVSRRRLGRGFLPGAGYVGGRRRLYLCCSSCCRSDGTKAVERCALGPALSLFSLQVDGASTTFSRI</sequence>
<protein>
    <recommendedName>
        <fullName evidence="4">Secreted protein</fullName>
    </recommendedName>
</protein>
<comment type="caution">
    <text evidence="2">The sequence shown here is derived from an EMBL/GenBank/DDBJ whole genome shotgun (WGS) entry which is preliminary data.</text>
</comment>
<evidence type="ECO:0000313" key="2">
    <source>
        <dbReference type="EMBL" id="KAF3568643.1"/>
    </source>
</evidence>
<evidence type="ECO:0000256" key="1">
    <source>
        <dbReference type="SAM" id="SignalP"/>
    </source>
</evidence>
<reference evidence="2 3" key="1">
    <citation type="journal article" date="2020" name="BMC Genomics">
        <title>Intraspecific diversification of the crop wild relative Brassica cretica Lam. using demographic model selection.</title>
        <authorList>
            <person name="Kioukis A."/>
            <person name="Michalopoulou V.A."/>
            <person name="Briers L."/>
            <person name="Pirintsos S."/>
            <person name="Studholme D.J."/>
            <person name="Pavlidis P."/>
            <person name="Sarris P.F."/>
        </authorList>
    </citation>
    <scope>NUCLEOTIDE SEQUENCE [LARGE SCALE GENOMIC DNA]</scope>
    <source>
        <strain evidence="3">cv. PFS-1207/04</strain>
    </source>
</reference>